<dbReference type="InterPro" id="IPR019559">
    <property type="entry name" value="Cullin_neddylation_domain"/>
</dbReference>
<dbReference type="STRING" id="109280.ENSHCOP00000014627"/>
<dbReference type="AlphaFoldDB" id="A0A3Q2YMG1"/>
<reference evidence="2" key="1">
    <citation type="submission" date="2025-08" db="UniProtKB">
        <authorList>
            <consortium name="Ensembl"/>
        </authorList>
    </citation>
    <scope>IDENTIFICATION</scope>
</reference>
<dbReference type="Ensembl" id="ENSHCOT00000022307.1">
    <property type="protein sequence ID" value="ENSHCOP00000014627.1"/>
    <property type="gene ID" value="ENSHCOG00000018050.1"/>
</dbReference>
<dbReference type="SUPFAM" id="SSF46785">
    <property type="entry name" value="Winged helix' DNA-binding domain"/>
    <property type="match status" value="1"/>
</dbReference>
<dbReference type="GeneTree" id="ENSGT00940000153954"/>
<dbReference type="InterPro" id="IPR036390">
    <property type="entry name" value="WH_DNA-bd_sf"/>
</dbReference>
<dbReference type="OMA" id="STADIRC"/>
<dbReference type="InterPro" id="IPR036388">
    <property type="entry name" value="WH-like_DNA-bd_sf"/>
</dbReference>
<accession>A0A3Q2YMG1</accession>
<dbReference type="SMART" id="SM00884">
    <property type="entry name" value="Cullin_Nedd8"/>
    <property type="match status" value="1"/>
</dbReference>
<keyword evidence="3" id="KW-1185">Reference proteome</keyword>
<dbReference type="Gene3D" id="1.10.10.10">
    <property type="entry name" value="Winged helix-like DNA-binding domain superfamily/Winged helix DNA-binding domain"/>
    <property type="match status" value="1"/>
</dbReference>
<dbReference type="Proteomes" id="UP000264820">
    <property type="component" value="Unplaced"/>
</dbReference>
<organism evidence="2 3">
    <name type="scientific">Hippocampus comes</name>
    <name type="common">Tiger tail seahorse</name>
    <dbReference type="NCBI Taxonomy" id="109280"/>
    <lineage>
        <taxon>Eukaryota</taxon>
        <taxon>Metazoa</taxon>
        <taxon>Chordata</taxon>
        <taxon>Craniata</taxon>
        <taxon>Vertebrata</taxon>
        <taxon>Euteleostomi</taxon>
        <taxon>Actinopterygii</taxon>
        <taxon>Neopterygii</taxon>
        <taxon>Teleostei</taxon>
        <taxon>Neoteleostei</taxon>
        <taxon>Acanthomorphata</taxon>
        <taxon>Syngnathiaria</taxon>
        <taxon>Syngnathiformes</taxon>
        <taxon>Syngnathoidei</taxon>
        <taxon>Syngnathidae</taxon>
        <taxon>Hippocampus</taxon>
    </lineage>
</organism>
<reference evidence="2" key="2">
    <citation type="submission" date="2025-09" db="UniProtKB">
        <authorList>
            <consortium name="Ensembl"/>
        </authorList>
    </citation>
    <scope>IDENTIFICATION</scope>
</reference>
<dbReference type="InterPro" id="IPR045093">
    <property type="entry name" value="Cullin"/>
</dbReference>
<feature type="domain" description="Cullin neddylation" evidence="1">
    <location>
        <begin position="110"/>
        <end position="191"/>
    </location>
</feature>
<proteinExistence type="predicted"/>
<dbReference type="PANTHER" id="PTHR22771">
    <property type="entry name" value="CULLIN AND GALACTOSE-BINDING DOMAIN-CONTAINING"/>
    <property type="match status" value="1"/>
</dbReference>
<evidence type="ECO:0000313" key="2">
    <source>
        <dbReference type="Ensembl" id="ENSHCOP00000014627.1"/>
    </source>
</evidence>
<sequence length="230" mass="25279">MFILLQFNTQEVTCTPPHAYAHTHRFPTSAGLQEVGVDSVLKGCGLSKEVVLHALQPLIEDEGPLSCSHPQDPCQGVLQVKQHSAHNLTRRVELQPRQTYLNVDKDATAALETKRNFIYCLIVNILKQEKEMHIDNLVFKVARRLLPHVPGRSPASTPGPGGFSCSTGDVLSCIMHVMSKGCVRRNPEHPHMVEFLPDDPATPQKGHAHLSLATTNDTHGRLAANSLISL</sequence>
<name>A0A3Q2YMG1_HIPCM</name>
<evidence type="ECO:0000313" key="3">
    <source>
        <dbReference type="Proteomes" id="UP000264820"/>
    </source>
</evidence>
<protein>
    <recommendedName>
        <fullName evidence="1">Cullin neddylation domain-containing protein</fullName>
    </recommendedName>
</protein>
<dbReference type="PANTHER" id="PTHR22771:SF4">
    <property type="entry name" value="CULLIN 7-RELATED"/>
    <property type="match status" value="1"/>
</dbReference>
<evidence type="ECO:0000259" key="1">
    <source>
        <dbReference type="SMART" id="SM00884"/>
    </source>
</evidence>